<keyword evidence="9" id="KW-0234">DNA repair</keyword>
<evidence type="ECO:0000256" key="11">
    <source>
        <dbReference type="ARBA" id="ARBA00036904"/>
    </source>
</evidence>
<dbReference type="GO" id="GO:0008413">
    <property type="term" value="F:8-oxo-7,8-dihydroguanosine triphosphate pyrophosphatase activity"/>
    <property type="evidence" value="ECO:0007669"/>
    <property type="project" value="TreeGrafter"/>
</dbReference>
<evidence type="ECO:0000256" key="17">
    <source>
        <dbReference type="RuleBase" id="RU003476"/>
    </source>
</evidence>
<evidence type="ECO:0000256" key="16">
    <source>
        <dbReference type="ARBA" id="ARBA00042798"/>
    </source>
</evidence>
<evidence type="ECO:0000256" key="10">
    <source>
        <dbReference type="ARBA" id="ARBA00035861"/>
    </source>
</evidence>
<dbReference type="Pfam" id="PF00293">
    <property type="entry name" value="NUDIX"/>
    <property type="match status" value="1"/>
</dbReference>
<dbReference type="InterPro" id="IPR015797">
    <property type="entry name" value="NUDIX_hydrolase-like_dom_sf"/>
</dbReference>
<dbReference type="GO" id="GO:0044716">
    <property type="term" value="F:8-oxo-GDP phosphatase activity"/>
    <property type="evidence" value="ECO:0007669"/>
    <property type="project" value="TreeGrafter"/>
</dbReference>
<dbReference type="EMBL" id="SDPV01000001">
    <property type="protein sequence ID" value="RXZ66679.1"/>
    <property type="molecule type" value="Genomic_DNA"/>
</dbReference>
<evidence type="ECO:0000256" key="15">
    <source>
        <dbReference type="ARBA" id="ARBA00041979"/>
    </source>
</evidence>
<dbReference type="GO" id="GO:0044715">
    <property type="term" value="F:8-oxo-dGDP phosphatase activity"/>
    <property type="evidence" value="ECO:0007669"/>
    <property type="project" value="TreeGrafter"/>
</dbReference>
<dbReference type="AlphaFoldDB" id="A0A4Q2KPX3"/>
<protein>
    <recommendedName>
        <fullName evidence="13">8-oxo-dGTP diphosphatase</fullName>
        <ecNumber evidence="12">3.6.1.55</ecNumber>
    </recommendedName>
    <alternativeName>
        <fullName evidence="16">7,8-dihydro-8-oxoguanine-triphosphatase</fullName>
    </alternativeName>
    <alternativeName>
        <fullName evidence="15">Mutator protein MutT</fullName>
    </alternativeName>
    <alternativeName>
        <fullName evidence="14">dGTP pyrophosphohydrolase</fullName>
    </alternativeName>
</protein>
<comment type="cofactor">
    <cofactor evidence="1">
        <name>Mg(2+)</name>
        <dbReference type="ChEBI" id="CHEBI:18420"/>
    </cofactor>
</comment>
<evidence type="ECO:0000313" key="19">
    <source>
        <dbReference type="EMBL" id="RXZ66679.1"/>
    </source>
</evidence>
<dbReference type="CDD" id="cd03425">
    <property type="entry name" value="NUDIX_MutT_NudA_like"/>
    <property type="match status" value="1"/>
</dbReference>
<evidence type="ECO:0000256" key="6">
    <source>
        <dbReference type="ARBA" id="ARBA00022763"/>
    </source>
</evidence>
<proteinExistence type="inferred from homology"/>
<dbReference type="SUPFAM" id="SSF55811">
    <property type="entry name" value="Nudix"/>
    <property type="match status" value="1"/>
</dbReference>
<evidence type="ECO:0000256" key="14">
    <source>
        <dbReference type="ARBA" id="ARBA00041592"/>
    </source>
</evidence>
<dbReference type="InterPro" id="IPR000086">
    <property type="entry name" value="NUDIX_hydrolase_dom"/>
</dbReference>
<dbReference type="GO" id="GO:0035539">
    <property type="term" value="F:8-oxo-7,8-dihydrodeoxyguanosine triphosphate pyrophosphatase activity"/>
    <property type="evidence" value="ECO:0007669"/>
    <property type="project" value="UniProtKB-EC"/>
</dbReference>
<feature type="domain" description="Nudix hydrolase" evidence="18">
    <location>
        <begin position="1"/>
        <end position="128"/>
    </location>
</feature>
<keyword evidence="6" id="KW-0227">DNA damage</keyword>
<comment type="similarity">
    <text evidence="2 17">Belongs to the Nudix hydrolase family.</text>
</comment>
<sequence>MVVAALALRRADGCWLMHRRPPERHHGGLWEFPGGKVESGEAPDCALEREIREELGIAIHRDRLDPASFAQSAPQGPMPGIVILLYRTDRWIGEPHALEGGEVAWLTPEEIAPLPKPPLDVALCRALFRASFANPVQ</sequence>
<evidence type="ECO:0000256" key="9">
    <source>
        <dbReference type="ARBA" id="ARBA00023204"/>
    </source>
</evidence>
<evidence type="ECO:0000259" key="18">
    <source>
        <dbReference type="PROSITE" id="PS51462"/>
    </source>
</evidence>
<evidence type="ECO:0000256" key="12">
    <source>
        <dbReference type="ARBA" id="ARBA00038905"/>
    </source>
</evidence>
<evidence type="ECO:0000256" key="5">
    <source>
        <dbReference type="ARBA" id="ARBA00022723"/>
    </source>
</evidence>
<dbReference type="InterPro" id="IPR020084">
    <property type="entry name" value="NUDIX_hydrolase_CS"/>
</dbReference>
<dbReference type="Gene3D" id="3.90.79.10">
    <property type="entry name" value="Nucleoside Triphosphate Pyrophosphohydrolase"/>
    <property type="match status" value="1"/>
</dbReference>
<gene>
    <name evidence="19" type="ORF">ETX26_04260</name>
</gene>
<accession>A0A4Q2KPX3</accession>
<evidence type="ECO:0000256" key="1">
    <source>
        <dbReference type="ARBA" id="ARBA00001946"/>
    </source>
</evidence>
<comment type="catalytic activity">
    <reaction evidence="10">
        <text>8-oxo-dGTP + H2O = 8-oxo-dGMP + diphosphate + H(+)</text>
        <dbReference type="Rhea" id="RHEA:31575"/>
        <dbReference type="ChEBI" id="CHEBI:15377"/>
        <dbReference type="ChEBI" id="CHEBI:15378"/>
        <dbReference type="ChEBI" id="CHEBI:33019"/>
        <dbReference type="ChEBI" id="CHEBI:63224"/>
        <dbReference type="ChEBI" id="CHEBI:77896"/>
        <dbReference type="EC" id="3.6.1.55"/>
    </reaction>
</comment>
<keyword evidence="4" id="KW-0235">DNA replication</keyword>
<dbReference type="PRINTS" id="PR00502">
    <property type="entry name" value="NUDIXFAMILY"/>
</dbReference>
<reference evidence="19 20" key="1">
    <citation type="submission" date="2019-01" db="EMBL/GenBank/DDBJ databases">
        <title>Altererythrobacter rhizovicinus sp. nov., isolated from the rhizosphere soil of Haloxylon ammodendron.</title>
        <authorList>
            <person name="Li H.-P."/>
            <person name="Gou J.-Y."/>
            <person name="Yao D."/>
            <person name="Han Q.-Q."/>
            <person name="Shao K.-Z."/>
            <person name="Zhao Q."/>
            <person name="Zhang J.-L."/>
        </authorList>
    </citation>
    <scope>NUCLEOTIDE SEQUENCE [LARGE SCALE GENOMIC DNA]</scope>
    <source>
        <strain evidence="19 20">AY-3R</strain>
    </source>
</reference>
<dbReference type="PROSITE" id="PS00893">
    <property type="entry name" value="NUDIX_BOX"/>
    <property type="match status" value="1"/>
</dbReference>
<dbReference type="GO" id="GO:0046872">
    <property type="term" value="F:metal ion binding"/>
    <property type="evidence" value="ECO:0007669"/>
    <property type="project" value="UniProtKB-KW"/>
</dbReference>
<name>A0A4Q2KPX3_9SPHN</name>
<dbReference type="PANTHER" id="PTHR47707:SF1">
    <property type="entry name" value="NUDIX HYDROLASE FAMILY PROTEIN"/>
    <property type="match status" value="1"/>
</dbReference>
<evidence type="ECO:0000256" key="8">
    <source>
        <dbReference type="ARBA" id="ARBA00022842"/>
    </source>
</evidence>
<keyword evidence="8" id="KW-0460">Magnesium</keyword>
<keyword evidence="3" id="KW-0515">Mutator protein</keyword>
<evidence type="ECO:0000256" key="7">
    <source>
        <dbReference type="ARBA" id="ARBA00022801"/>
    </source>
</evidence>
<dbReference type="EC" id="3.6.1.55" evidence="12"/>
<organism evidence="19 20">
    <name type="scientific">Pelagerythrobacter rhizovicinus</name>
    <dbReference type="NCBI Taxonomy" id="2268576"/>
    <lineage>
        <taxon>Bacteria</taxon>
        <taxon>Pseudomonadati</taxon>
        <taxon>Pseudomonadota</taxon>
        <taxon>Alphaproteobacteria</taxon>
        <taxon>Sphingomonadales</taxon>
        <taxon>Erythrobacteraceae</taxon>
        <taxon>Pelagerythrobacter</taxon>
    </lineage>
</organism>
<keyword evidence="5" id="KW-0479">Metal-binding</keyword>
<evidence type="ECO:0000256" key="2">
    <source>
        <dbReference type="ARBA" id="ARBA00005582"/>
    </source>
</evidence>
<evidence type="ECO:0000313" key="20">
    <source>
        <dbReference type="Proteomes" id="UP000293623"/>
    </source>
</evidence>
<evidence type="ECO:0000256" key="13">
    <source>
        <dbReference type="ARBA" id="ARBA00040794"/>
    </source>
</evidence>
<evidence type="ECO:0000256" key="4">
    <source>
        <dbReference type="ARBA" id="ARBA00022705"/>
    </source>
</evidence>
<dbReference type="OrthoDB" id="9810648at2"/>
<comment type="caution">
    <text evidence="19">The sequence shown here is derived from an EMBL/GenBank/DDBJ whole genome shotgun (WGS) entry which is preliminary data.</text>
</comment>
<dbReference type="Proteomes" id="UP000293623">
    <property type="component" value="Unassembled WGS sequence"/>
</dbReference>
<evidence type="ECO:0000256" key="3">
    <source>
        <dbReference type="ARBA" id="ARBA00022457"/>
    </source>
</evidence>
<keyword evidence="7 17" id="KW-0378">Hydrolase</keyword>
<dbReference type="PANTHER" id="PTHR47707">
    <property type="entry name" value="8-OXO-DGTP DIPHOSPHATASE"/>
    <property type="match status" value="1"/>
</dbReference>
<dbReference type="GO" id="GO:0006260">
    <property type="term" value="P:DNA replication"/>
    <property type="evidence" value="ECO:0007669"/>
    <property type="project" value="UniProtKB-KW"/>
</dbReference>
<dbReference type="GO" id="GO:0006281">
    <property type="term" value="P:DNA repair"/>
    <property type="evidence" value="ECO:0007669"/>
    <property type="project" value="UniProtKB-KW"/>
</dbReference>
<keyword evidence="20" id="KW-1185">Reference proteome</keyword>
<dbReference type="PROSITE" id="PS51462">
    <property type="entry name" value="NUDIX"/>
    <property type="match status" value="1"/>
</dbReference>
<comment type="catalytic activity">
    <reaction evidence="11">
        <text>8-oxo-GTP + H2O = 8-oxo-GMP + diphosphate + H(+)</text>
        <dbReference type="Rhea" id="RHEA:67616"/>
        <dbReference type="ChEBI" id="CHEBI:15377"/>
        <dbReference type="ChEBI" id="CHEBI:15378"/>
        <dbReference type="ChEBI" id="CHEBI:33019"/>
        <dbReference type="ChEBI" id="CHEBI:143553"/>
        <dbReference type="ChEBI" id="CHEBI:145694"/>
    </reaction>
</comment>
<dbReference type="InterPro" id="IPR020476">
    <property type="entry name" value="Nudix_hydrolase"/>
</dbReference>
<dbReference type="InterPro" id="IPR047127">
    <property type="entry name" value="MutT-like"/>
</dbReference>